<dbReference type="RefSeq" id="WP_255890753.1">
    <property type="nucleotide sequence ID" value="NZ_JAFMZM010000003.1"/>
</dbReference>
<proteinExistence type="inferred from homology"/>
<comment type="function">
    <text evidence="1">Acyltransferase required for the direct transfer of medium- to long-chain fatty acyl moieties from a carrier protein (MbtL) on to the epsilon-amino group of lysine residue in the mycobactin core.</text>
</comment>
<accession>A0ABW2N1K2</accession>
<dbReference type="EMBL" id="JBHTCH010000005">
    <property type="protein sequence ID" value="MFC7359993.1"/>
    <property type="molecule type" value="Genomic_DNA"/>
</dbReference>
<dbReference type="SUPFAM" id="SSF55729">
    <property type="entry name" value="Acyl-CoA N-acyltransferases (Nat)"/>
    <property type="match status" value="1"/>
</dbReference>
<sequence>MSVTRDRYGIPHVRGTDLLALAHEQGRVTAHDRAWQLEVERLRGEARVSALGGSRAPAWDAFARDLDIERTARRGFDALPAESQQFLAAYVDGVRAGFAEGASSPELAGRPAPGEWQPWTPVAVFLVQHVLFAGFPTKLWAASVGTDLEPRLAELLGVSDAPHGSNAFAVGGGRTTSGLPLIGADPHRVFEVPGIYQQVGLACDEFDVVGLAFPGVPGVQHFGHTGHVAWAVTNAMADYQDVRVTRGRLDVRTPTAELGDVGLAAVLPLLRARTVADVDAALDLWVEPVNNVVVADTEGRVLHRVAGRVPVRDGADWVGWADLPRIEVAPAEVAVTANDRTDGRWDVLSSRFAPRWRRERIASLVAERRVDVAAAAAVLTDEDNAAGGSLLAMLLQLPGLPAPSRRLVDLLRDWDGSMQAGSAAAGAFGAVRDALVAAVVAHPVLEPARSAFPPAHAEVLAPWWHLPSRIARVLPELLALPLPGLDLADLARTALAQVAALPPTSWGDRHRFAPQHAFADLGLDPWPYVPAVAGSSLGGDTECVAATAWIPGTDACVSGPVARVVWDLADRGASRWAVPLGSSGQVGSPHHDNQFTAWKDGTLLPVNELTVTEVGSSARTFSLRTVDPEADAVLLHGWFTQPRAAFWGMATRSVEEVAGIYGWIVSQDHLTADLVLLDGRPVGLVQTYDPFVDEIGEHYDRRPGDLGLHLFLADDPARAGTTQDLMSFLVSQVLADPAVQRMVLEPDVANIKSLALLQRLGAELGPVTEIPAPMPDLPPKKAQFTFIPRPGLQRIPAAGGDRTSSRRTSANTERGRPGPGEADRRAVPDRLAAGEVRVQPQRSPGDLDPERRDAARVSDRDDGLEP</sequence>
<dbReference type="SMART" id="SM01006">
    <property type="entry name" value="AlcB"/>
    <property type="match status" value="1"/>
</dbReference>
<dbReference type="InterPro" id="IPR016181">
    <property type="entry name" value="Acyl_CoA_acyltransferase"/>
</dbReference>
<evidence type="ECO:0000256" key="3">
    <source>
        <dbReference type="ARBA" id="ARBA00006586"/>
    </source>
</evidence>
<feature type="region of interest" description="Disordered" evidence="6">
    <location>
        <begin position="791"/>
        <end position="866"/>
    </location>
</feature>
<feature type="domain" description="Acyltransferase MbtK/IucB-like conserved" evidence="7">
    <location>
        <begin position="624"/>
        <end position="671"/>
    </location>
</feature>
<dbReference type="InterPro" id="IPR002692">
    <property type="entry name" value="S45"/>
</dbReference>
<dbReference type="Pfam" id="PF13523">
    <property type="entry name" value="Acetyltransf_8"/>
    <property type="match status" value="1"/>
</dbReference>
<dbReference type="PANTHER" id="PTHR34218:SF4">
    <property type="entry name" value="ACYL-HOMOSERINE LACTONE ACYLASE QUIP"/>
    <property type="match status" value="1"/>
</dbReference>
<evidence type="ECO:0000256" key="5">
    <source>
        <dbReference type="ARBA" id="ARBA00031122"/>
    </source>
</evidence>
<keyword evidence="9" id="KW-1185">Reference proteome</keyword>
<evidence type="ECO:0000313" key="9">
    <source>
        <dbReference type="Proteomes" id="UP001596524"/>
    </source>
</evidence>
<feature type="compositionally biased region" description="Basic and acidic residues" evidence="6">
    <location>
        <begin position="813"/>
        <end position="828"/>
    </location>
</feature>
<dbReference type="SUPFAM" id="SSF56235">
    <property type="entry name" value="N-terminal nucleophile aminohydrolases (Ntn hydrolases)"/>
    <property type="match status" value="1"/>
</dbReference>
<evidence type="ECO:0000313" key="8">
    <source>
        <dbReference type="EMBL" id="MFC7359993.1"/>
    </source>
</evidence>
<evidence type="ECO:0000259" key="7">
    <source>
        <dbReference type="SMART" id="SM01006"/>
    </source>
</evidence>
<gene>
    <name evidence="8" type="ORF">ACFQO6_06895</name>
</gene>
<dbReference type="PANTHER" id="PTHR34218">
    <property type="entry name" value="PEPTIDASE S45 PENICILLIN AMIDASE"/>
    <property type="match status" value="1"/>
</dbReference>
<dbReference type="InterPro" id="IPR019432">
    <property type="entry name" value="Acyltransferase_MbtK/IucB-like"/>
</dbReference>
<comment type="pathway">
    <text evidence="2">Siderophore biosynthesis; mycobactin biosynthesis.</text>
</comment>
<evidence type="ECO:0000256" key="6">
    <source>
        <dbReference type="SAM" id="MobiDB-lite"/>
    </source>
</evidence>
<dbReference type="Gene3D" id="1.10.1400.10">
    <property type="match status" value="1"/>
</dbReference>
<evidence type="ECO:0000256" key="4">
    <source>
        <dbReference type="ARBA" id="ARBA00020586"/>
    </source>
</evidence>
<protein>
    <recommendedName>
        <fullName evidence="4">Lysine N-acyltransferase MbtK</fullName>
    </recommendedName>
    <alternativeName>
        <fullName evidence="5">Mycobactin synthase protein K</fullName>
    </alternativeName>
</protein>
<dbReference type="Gene3D" id="3.60.20.10">
    <property type="entry name" value="Glutamine Phosphoribosylpyrophosphate, subunit 1, domain 1"/>
    <property type="match status" value="2"/>
</dbReference>
<evidence type="ECO:0000256" key="2">
    <source>
        <dbReference type="ARBA" id="ARBA00005102"/>
    </source>
</evidence>
<organism evidence="8 9">
    <name type="scientific">Nocardioides astragali</name>
    <dbReference type="NCBI Taxonomy" id="1776736"/>
    <lineage>
        <taxon>Bacteria</taxon>
        <taxon>Bacillati</taxon>
        <taxon>Actinomycetota</taxon>
        <taxon>Actinomycetes</taxon>
        <taxon>Propionibacteriales</taxon>
        <taxon>Nocardioidaceae</taxon>
        <taxon>Nocardioides</taxon>
    </lineage>
</organism>
<dbReference type="Gene3D" id="3.40.630.30">
    <property type="match status" value="1"/>
</dbReference>
<comment type="similarity">
    <text evidence="3">Belongs to the peptidase S45 family.</text>
</comment>
<dbReference type="InterPro" id="IPR023343">
    <property type="entry name" value="Penicillin_amidase_dom1"/>
</dbReference>
<comment type="caution">
    <text evidence="8">The sequence shown here is derived from an EMBL/GenBank/DDBJ whole genome shotgun (WGS) entry which is preliminary data.</text>
</comment>
<dbReference type="InterPro" id="IPR029055">
    <property type="entry name" value="Ntn_hydrolases_N"/>
</dbReference>
<dbReference type="Proteomes" id="UP001596524">
    <property type="component" value="Unassembled WGS sequence"/>
</dbReference>
<keyword evidence="8" id="KW-0012">Acyltransferase</keyword>
<feature type="compositionally biased region" description="Basic and acidic residues" evidence="6">
    <location>
        <begin position="848"/>
        <end position="866"/>
    </location>
</feature>
<reference evidence="9" key="1">
    <citation type="journal article" date="2019" name="Int. J. Syst. Evol. Microbiol.">
        <title>The Global Catalogue of Microorganisms (GCM) 10K type strain sequencing project: providing services to taxonomists for standard genome sequencing and annotation.</title>
        <authorList>
            <consortium name="The Broad Institute Genomics Platform"/>
            <consortium name="The Broad Institute Genome Sequencing Center for Infectious Disease"/>
            <person name="Wu L."/>
            <person name="Ma J."/>
        </authorList>
    </citation>
    <scope>NUCLEOTIDE SEQUENCE [LARGE SCALE GENOMIC DNA]</scope>
    <source>
        <strain evidence="9">FCH27</strain>
    </source>
</reference>
<dbReference type="Gene3D" id="1.10.439.10">
    <property type="entry name" value="Penicillin Amidohydrolase, domain 1"/>
    <property type="match status" value="1"/>
</dbReference>
<name>A0ABW2N1K2_9ACTN</name>
<dbReference type="GO" id="GO:0016746">
    <property type="term" value="F:acyltransferase activity"/>
    <property type="evidence" value="ECO:0007669"/>
    <property type="project" value="UniProtKB-KW"/>
</dbReference>
<dbReference type="InterPro" id="IPR043147">
    <property type="entry name" value="Penicillin_amidase_A-knob"/>
</dbReference>
<evidence type="ECO:0000256" key="1">
    <source>
        <dbReference type="ARBA" id="ARBA00003818"/>
    </source>
</evidence>
<dbReference type="Pfam" id="PF01804">
    <property type="entry name" value="Penicil_amidase"/>
    <property type="match status" value="2"/>
</dbReference>
<keyword evidence="8" id="KW-0808">Transferase</keyword>